<keyword evidence="2" id="KW-0540">Nuclease</keyword>
<dbReference type="InterPro" id="IPR038081">
    <property type="entry name" value="CalX-like_sf"/>
</dbReference>
<evidence type="ECO:0000256" key="2">
    <source>
        <dbReference type="ARBA" id="ARBA00022722"/>
    </source>
</evidence>
<dbReference type="SUPFAM" id="SSF141072">
    <property type="entry name" value="CalX-like"/>
    <property type="match status" value="1"/>
</dbReference>
<evidence type="ECO:0000256" key="4">
    <source>
        <dbReference type="ARBA" id="ARBA00022801"/>
    </source>
</evidence>
<dbReference type="RefSeq" id="WP_103805911.1">
    <property type="nucleotide sequence ID" value="NZ_PQVG01000004.1"/>
</dbReference>
<keyword evidence="3" id="KW-0732">Signal</keyword>
<dbReference type="PANTHER" id="PTHR33607:SF2">
    <property type="entry name" value="ENDONUCLEASE-1"/>
    <property type="match status" value="1"/>
</dbReference>
<evidence type="ECO:0000256" key="1">
    <source>
        <dbReference type="ARBA" id="ARBA00006429"/>
    </source>
</evidence>
<gene>
    <name evidence="7" type="ORF">C3L50_09395</name>
</gene>
<dbReference type="EMBL" id="PQVG01000004">
    <property type="protein sequence ID" value="POY40023.1"/>
    <property type="molecule type" value="Genomic_DNA"/>
</dbReference>
<dbReference type="Gene3D" id="2.60.40.2030">
    <property type="match status" value="1"/>
</dbReference>
<protein>
    <recommendedName>
        <fullName evidence="6">Secretion system C-terminal sorting domain-containing protein</fullName>
    </recommendedName>
</protein>
<evidence type="ECO:0000256" key="3">
    <source>
        <dbReference type="ARBA" id="ARBA00022729"/>
    </source>
</evidence>
<evidence type="ECO:0000256" key="5">
    <source>
        <dbReference type="SAM" id="MobiDB-lite"/>
    </source>
</evidence>
<dbReference type="Pfam" id="PF18962">
    <property type="entry name" value="Por_Secre_tail"/>
    <property type="match status" value="1"/>
</dbReference>
<evidence type="ECO:0000259" key="6">
    <source>
        <dbReference type="Pfam" id="PF18962"/>
    </source>
</evidence>
<comment type="caution">
    <text evidence="7">The sequence shown here is derived from an EMBL/GenBank/DDBJ whole genome shotgun (WGS) entry which is preliminary data.</text>
</comment>
<sequence>MKKFYTLLLLTFSYITSGQVVINELDSDTPSTDDKEFIELKSTTPNFPLDGYVLVFFNGNATSTTANKSYYTIDLDGLTTDANGIVLIGNSLVSPSPDKIFPDNIIQNGADGVGLYLGNSSDFPDDTLATTTNLIDALMYDTKDADATALMALLGVSVQYDEGQNSLQTTQSIQRKNDGTYETKNPTPGANNDGSGIIFNGISITANTVNKNEGDSFPITFTIQTNVTSDLTFTFTLNNSFFTSADFSGNTTVLIPSGSNTFTTTITLIDDVLNEGDEVLKIKIGAIPVQYKKLNDNIEIRVVDNDFTVAPFGTPLNPTYGIVSSTAPAGYYASLEGLSGAALKQAIQDIIANPAVVHAHNYGDIIDILKTADQNPLNSNEVWLMYVEQGRSKLEFQDTGINTGKWNREHIYPQSRGGFTDGTESIPDGINFWLPTNADDILAGHADAHHLRAEDGAQNSLRNNNDYGLTGYNGPSGTKGSWKGDVARSVFYMAVRYNALSIVNGDIADTTVGQLGDLASLLTWNTLDPADDFEMNRNNYIYTWQVNRNPFIDYPDLANYIWGAKAGQTWHFNLSNPDFVNLKVTLYPNPAQKSITISGLNEEANIEIYNSLGAKILEQKIYGETKLAIDFPTGVYYAKIHSEDKTVVKKLLIE</sequence>
<dbReference type="Pfam" id="PF04231">
    <property type="entry name" value="Endonuclease_1"/>
    <property type="match status" value="2"/>
</dbReference>
<dbReference type="PANTHER" id="PTHR33607">
    <property type="entry name" value="ENDONUCLEASE-1"/>
    <property type="match status" value="1"/>
</dbReference>
<accession>A0A2S5AD45</accession>
<reference evidence="7 8" key="1">
    <citation type="submission" date="2018-01" db="EMBL/GenBank/DDBJ databases">
        <authorList>
            <person name="Gaut B.S."/>
            <person name="Morton B.R."/>
            <person name="Clegg M.T."/>
            <person name="Duvall M.R."/>
        </authorList>
    </citation>
    <scope>NUCLEOTIDE SEQUENCE [LARGE SCALE GENOMIC DNA]</scope>
    <source>
        <strain evidence="7 8">HR-AY</strain>
    </source>
</reference>
<dbReference type="AlphaFoldDB" id="A0A2S5AD45"/>
<comment type="similarity">
    <text evidence="1">Belongs to the EndA/NucM nuclease family.</text>
</comment>
<keyword evidence="8" id="KW-1185">Reference proteome</keyword>
<dbReference type="Proteomes" id="UP000237310">
    <property type="component" value="Unassembled WGS sequence"/>
</dbReference>
<dbReference type="GO" id="GO:0016787">
    <property type="term" value="F:hydrolase activity"/>
    <property type="evidence" value="ECO:0007669"/>
    <property type="project" value="UniProtKB-KW"/>
</dbReference>
<dbReference type="OrthoDB" id="5485925at2"/>
<organism evidence="7 8">
    <name type="scientific">Flavobacterium alvei</name>
    <dbReference type="NCBI Taxonomy" id="2080416"/>
    <lineage>
        <taxon>Bacteria</taxon>
        <taxon>Pseudomonadati</taxon>
        <taxon>Bacteroidota</taxon>
        <taxon>Flavobacteriia</taxon>
        <taxon>Flavobacteriales</taxon>
        <taxon>Flavobacteriaceae</taxon>
        <taxon>Flavobacterium</taxon>
    </lineage>
</organism>
<dbReference type="NCBIfam" id="TIGR04183">
    <property type="entry name" value="Por_Secre_tail"/>
    <property type="match status" value="1"/>
</dbReference>
<feature type="compositionally biased region" description="Polar residues" evidence="5">
    <location>
        <begin position="182"/>
        <end position="192"/>
    </location>
</feature>
<keyword evidence="4" id="KW-0378">Hydrolase</keyword>
<evidence type="ECO:0000313" key="8">
    <source>
        <dbReference type="Proteomes" id="UP000237310"/>
    </source>
</evidence>
<feature type="domain" description="Secretion system C-terminal sorting" evidence="6">
    <location>
        <begin position="586"/>
        <end position="653"/>
    </location>
</feature>
<feature type="region of interest" description="Disordered" evidence="5">
    <location>
        <begin position="170"/>
        <end position="192"/>
    </location>
</feature>
<proteinExistence type="inferred from homology"/>
<dbReference type="GO" id="GO:0004518">
    <property type="term" value="F:nuclease activity"/>
    <property type="evidence" value="ECO:0007669"/>
    <property type="project" value="UniProtKB-KW"/>
</dbReference>
<dbReference type="InterPro" id="IPR044925">
    <property type="entry name" value="His-Me_finger_sf"/>
</dbReference>
<dbReference type="InterPro" id="IPR007346">
    <property type="entry name" value="Endonuclease-I"/>
</dbReference>
<dbReference type="InterPro" id="IPR026444">
    <property type="entry name" value="Secre_tail"/>
</dbReference>
<evidence type="ECO:0000313" key="7">
    <source>
        <dbReference type="EMBL" id="POY40023.1"/>
    </source>
</evidence>
<dbReference type="SUPFAM" id="SSF54060">
    <property type="entry name" value="His-Me finger endonucleases"/>
    <property type="match status" value="1"/>
</dbReference>
<name>A0A2S5AD45_9FLAO</name>